<dbReference type="STRING" id="455432.AWN90_29255"/>
<dbReference type="Proteomes" id="UP000076512">
    <property type="component" value="Unassembled WGS sequence"/>
</dbReference>
<organism evidence="3 4">
    <name type="scientific">Nocardia terpenica</name>
    <dbReference type="NCBI Taxonomy" id="455432"/>
    <lineage>
        <taxon>Bacteria</taxon>
        <taxon>Bacillati</taxon>
        <taxon>Actinomycetota</taxon>
        <taxon>Actinomycetes</taxon>
        <taxon>Mycobacteriales</taxon>
        <taxon>Nocardiaceae</taxon>
        <taxon>Nocardia</taxon>
    </lineage>
</organism>
<feature type="region of interest" description="Disordered" evidence="1">
    <location>
        <begin position="1"/>
        <end position="37"/>
    </location>
</feature>
<proteinExistence type="predicted"/>
<evidence type="ECO:0000313" key="4">
    <source>
        <dbReference type="Proteomes" id="UP000076512"/>
    </source>
</evidence>
<dbReference type="InterPro" id="IPR041413">
    <property type="entry name" value="MLTR_LBD"/>
</dbReference>
<protein>
    <recommendedName>
        <fullName evidence="2">MmyB-like transcription regulator ligand binding domain-containing protein</fullName>
    </recommendedName>
</protein>
<evidence type="ECO:0000313" key="3">
    <source>
        <dbReference type="EMBL" id="KZM72852.1"/>
    </source>
</evidence>
<reference evidence="3 4" key="1">
    <citation type="submission" date="2016-04" db="EMBL/GenBank/DDBJ databases">
        <authorList>
            <person name="Evans L.H."/>
            <person name="Alamgir A."/>
            <person name="Owens N."/>
            <person name="Weber N.D."/>
            <person name="Virtaneva K."/>
            <person name="Barbian K."/>
            <person name="Babar A."/>
            <person name="Rosenke K."/>
        </authorList>
    </citation>
    <scope>NUCLEOTIDE SEQUENCE [LARGE SCALE GENOMIC DNA]</scope>
    <source>
        <strain evidence="3 4">IFM 0406</strain>
    </source>
</reference>
<keyword evidence="4" id="KW-1185">Reference proteome</keyword>
<dbReference type="PANTHER" id="PTHR35010:SF2">
    <property type="entry name" value="BLL4672 PROTEIN"/>
    <property type="match status" value="1"/>
</dbReference>
<name>A0A164LXX0_9NOCA</name>
<dbReference type="AlphaFoldDB" id="A0A164LXX0"/>
<feature type="compositionally biased region" description="Basic and acidic residues" evidence="1">
    <location>
        <begin position="298"/>
        <end position="313"/>
    </location>
</feature>
<evidence type="ECO:0000259" key="2">
    <source>
        <dbReference type="Pfam" id="PF17765"/>
    </source>
</evidence>
<dbReference type="Pfam" id="PF17765">
    <property type="entry name" value="MLTR_LBD"/>
    <property type="match status" value="1"/>
</dbReference>
<feature type="compositionally biased region" description="Basic and acidic residues" evidence="1">
    <location>
        <begin position="249"/>
        <end position="261"/>
    </location>
</feature>
<comment type="caution">
    <text evidence="3">The sequence shown here is derived from an EMBL/GenBank/DDBJ whole genome shotgun (WGS) entry which is preliminary data.</text>
</comment>
<feature type="region of interest" description="Disordered" evidence="1">
    <location>
        <begin position="50"/>
        <end position="71"/>
    </location>
</feature>
<dbReference type="OrthoDB" id="3608749at2"/>
<feature type="domain" description="MmyB-like transcription regulator ligand binding" evidence="2">
    <location>
        <begin position="66"/>
        <end position="231"/>
    </location>
</feature>
<dbReference type="EMBL" id="LWGR01000007">
    <property type="protein sequence ID" value="KZM72852.1"/>
    <property type="molecule type" value="Genomic_DNA"/>
</dbReference>
<dbReference type="RefSeq" id="WP_067589111.1">
    <property type="nucleotide sequence ID" value="NZ_JABMCZ010000004.1"/>
</dbReference>
<feature type="region of interest" description="Disordered" evidence="1">
    <location>
        <begin position="221"/>
        <end position="321"/>
    </location>
</feature>
<feature type="compositionally biased region" description="Basic residues" evidence="1">
    <location>
        <begin position="281"/>
        <end position="297"/>
    </location>
</feature>
<accession>A0A164LXX0</accession>
<sequence>MKRWACDGAQAGSPLRAKSTHAPVHAGGKRGGRFGGAEQAVEAAQRAHLRQLTAQRPRTRRTPPPERLSSLMRSFGSAPAMVLGRRTDVLAWNALGHALLAGHIDATAPGRRADRPNLARMLFLDSHIRDLYVDWHRKARAVVGNLCVVAGRHPDDGRLAALIGELSMKSPEFTVLWSDHRVAPCEADEYEFRHPLVGTVTVTQHILTVARSPEQSVVVATTAEGSGSEHAITDHRGQQRRSRPGSGSDRGRHRDRRDRVQHQRRRPDSPGCRALPGHPSDHRRRRAHRYRTGHGRPLRPDQGKRPLVDRGPAEHAGAPGVIVHLMAA</sequence>
<dbReference type="Gene3D" id="3.30.450.180">
    <property type="match status" value="1"/>
</dbReference>
<evidence type="ECO:0000256" key="1">
    <source>
        <dbReference type="SAM" id="MobiDB-lite"/>
    </source>
</evidence>
<gene>
    <name evidence="3" type="ORF">AWN90_29255</name>
</gene>
<dbReference type="PANTHER" id="PTHR35010">
    <property type="entry name" value="BLL4672 PROTEIN-RELATED"/>
    <property type="match status" value="1"/>
</dbReference>